<evidence type="ECO:0000313" key="7">
    <source>
        <dbReference type="Proteomes" id="UP000220246"/>
    </source>
</evidence>
<dbReference type="GO" id="GO:0005829">
    <property type="term" value="C:cytosol"/>
    <property type="evidence" value="ECO:0007669"/>
    <property type="project" value="TreeGrafter"/>
</dbReference>
<evidence type="ECO:0000256" key="4">
    <source>
        <dbReference type="ARBA" id="ARBA00023163"/>
    </source>
</evidence>
<evidence type="ECO:0000256" key="1">
    <source>
        <dbReference type="ARBA" id="ARBA00009437"/>
    </source>
</evidence>
<gene>
    <name evidence="6" type="ORF">CRM82_09940</name>
</gene>
<dbReference type="SUPFAM" id="SSF46785">
    <property type="entry name" value="Winged helix' DNA-binding domain"/>
    <property type="match status" value="1"/>
</dbReference>
<dbReference type="Pfam" id="PF00126">
    <property type="entry name" value="HTH_1"/>
    <property type="match status" value="1"/>
</dbReference>
<dbReference type="PANTHER" id="PTHR30419">
    <property type="entry name" value="HTH-TYPE TRANSCRIPTIONAL REGULATOR YBHD"/>
    <property type="match status" value="1"/>
</dbReference>
<dbReference type="PROSITE" id="PS50931">
    <property type="entry name" value="HTH_LYSR"/>
    <property type="match status" value="1"/>
</dbReference>
<dbReference type="InterPro" id="IPR000847">
    <property type="entry name" value="LysR_HTH_N"/>
</dbReference>
<dbReference type="GO" id="GO:0003700">
    <property type="term" value="F:DNA-binding transcription factor activity"/>
    <property type="evidence" value="ECO:0007669"/>
    <property type="project" value="InterPro"/>
</dbReference>
<dbReference type="PANTHER" id="PTHR30419:SF30">
    <property type="entry name" value="LYSR FAMILY TRANSCRIPTIONAL REGULATOR"/>
    <property type="match status" value="1"/>
</dbReference>
<evidence type="ECO:0000313" key="6">
    <source>
        <dbReference type="EMBL" id="PEH88870.1"/>
    </source>
</evidence>
<dbReference type="Pfam" id="PF03466">
    <property type="entry name" value="LysR_substrate"/>
    <property type="match status" value="1"/>
</dbReference>
<reference evidence="7" key="1">
    <citation type="submission" date="2017-09" db="EMBL/GenBank/DDBJ databases">
        <title>FDA dAtabase for Regulatory Grade micrObial Sequences (FDA-ARGOS): Supporting development and validation of Infectious Disease Dx tests.</title>
        <authorList>
            <person name="Minogue T."/>
            <person name="Wolcott M."/>
            <person name="Wasieloski L."/>
            <person name="Aguilar W."/>
            <person name="Moore D."/>
            <person name="Tallon L."/>
            <person name="Sadzewicz L."/>
            <person name="Ott S."/>
            <person name="Zhao X."/>
            <person name="Nagaraj S."/>
            <person name="Vavikolanu K."/>
            <person name="Aluvathingal J."/>
            <person name="Nadendla S."/>
            <person name="Sichtig H."/>
        </authorList>
    </citation>
    <scope>NUCLEOTIDE SEQUENCE [LARGE SCALE GENOMIC DNA]</scope>
    <source>
        <strain evidence="7">FDAARGOS_394</strain>
    </source>
</reference>
<accession>A0A2A7UU94</accession>
<dbReference type="InterPro" id="IPR050950">
    <property type="entry name" value="HTH-type_LysR_regulators"/>
</dbReference>
<keyword evidence="4" id="KW-0804">Transcription</keyword>
<dbReference type="STRING" id="1219032.GCA_001515545_01718"/>
<evidence type="ECO:0000256" key="2">
    <source>
        <dbReference type="ARBA" id="ARBA00023015"/>
    </source>
</evidence>
<dbReference type="EMBL" id="PDEA01000001">
    <property type="protein sequence ID" value="PEH88870.1"/>
    <property type="molecule type" value="Genomic_DNA"/>
</dbReference>
<protein>
    <submittedName>
        <fullName evidence="6">LysR family transcriptional regulator</fullName>
    </submittedName>
</protein>
<dbReference type="RefSeq" id="WP_066535702.1">
    <property type="nucleotide sequence ID" value="NZ_PDEA01000001.1"/>
</dbReference>
<sequence>MEWTLERLNQFVAVAECGSMTQAARRLGRAQSAVSMAMGLLEADLGVALFSRAGRSVQLTPAGSVMLLEARALLHQAQALELRARALAAGQTATLCMALDEALPYPPIARLLRELAQHYPALELTVLNGTAAEVALAVQSQRAQLRFQFDRGVVGGQFAQRSVASVPQMVCVAHDHPLARQSRVSRQALAAQRQLVMCIEGVEELVLSPRVWRSDSFYVLADMVADGLGWAILPRNIIEYGEGISRLTVLHCPELLLPPLAVRMLTLQGAVLDATAQWIQQRMAEVLMPEGQGLFT</sequence>
<dbReference type="Proteomes" id="UP000220246">
    <property type="component" value="Unassembled WGS sequence"/>
</dbReference>
<organism evidence="6 7">
    <name type="scientific">Comamonas terrigena</name>
    <dbReference type="NCBI Taxonomy" id="32013"/>
    <lineage>
        <taxon>Bacteria</taxon>
        <taxon>Pseudomonadati</taxon>
        <taxon>Pseudomonadota</taxon>
        <taxon>Betaproteobacteria</taxon>
        <taxon>Burkholderiales</taxon>
        <taxon>Comamonadaceae</taxon>
        <taxon>Comamonas</taxon>
    </lineage>
</organism>
<keyword evidence="2" id="KW-0805">Transcription regulation</keyword>
<name>A0A2A7UU94_COMTR</name>
<keyword evidence="3" id="KW-0238">DNA-binding</keyword>
<dbReference type="Gene3D" id="3.40.190.290">
    <property type="match status" value="1"/>
</dbReference>
<dbReference type="InterPro" id="IPR036388">
    <property type="entry name" value="WH-like_DNA-bd_sf"/>
</dbReference>
<feature type="domain" description="HTH lysR-type" evidence="5">
    <location>
        <begin position="3"/>
        <end position="60"/>
    </location>
</feature>
<dbReference type="CDD" id="cd05466">
    <property type="entry name" value="PBP2_LTTR_substrate"/>
    <property type="match status" value="1"/>
</dbReference>
<dbReference type="GO" id="GO:0003677">
    <property type="term" value="F:DNA binding"/>
    <property type="evidence" value="ECO:0007669"/>
    <property type="project" value="UniProtKB-KW"/>
</dbReference>
<dbReference type="SUPFAM" id="SSF53850">
    <property type="entry name" value="Periplasmic binding protein-like II"/>
    <property type="match status" value="1"/>
</dbReference>
<keyword evidence="7" id="KW-1185">Reference proteome</keyword>
<proteinExistence type="inferred from homology"/>
<comment type="similarity">
    <text evidence="1">Belongs to the LysR transcriptional regulatory family.</text>
</comment>
<dbReference type="FunFam" id="1.10.10.10:FF:000001">
    <property type="entry name" value="LysR family transcriptional regulator"/>
    <property type="match status" value="1"/>
</dbReference>
<dbReference type="PRINTS" id="PR00039">
    <property type="entry name" value="HTHLYSR"/>
</dbReference>
<dbReference type="InterPro" id="IPR005119">
    <property type="entry name" value="LysR_subst-bd"/>
</dbReference>
<evidence type="ECO:0000256" key="3">
    <source>
        <dbReference type="ARBA" id="ARBA00023125"/>
    </source>
</evidence>
<comment type="caution">
    <text evidence="6">The sequence shown here is derived from an EMBL/GenBank/DDBJ whole genome shotgun (WGS) entry which is preliminary data.</text>
</comment>
<dbReference type="AlphaFoldDB" id="A0A2A7UU94"/>
<evidence type="ECO:0000259" key="5">
    <source>
        <dbReference type="PROSITE" id="PS50931"/>
    </source>
</evidence>
<dbReference type="GeneID" id="80800925"/>
<dbReference type="OrthoDB" id="196624at2"/>
<dbReference type="InterPro" id="IPR036390">
    <property type="entry name" value="WH_DNA-bd_sf"/>
</dbReference>
<dbReference type="Gene3D" id="1.10.10.10">
    <property type="entry name" value="Winged helix-like DNA-binding domain superfamily/Winged helix DNA-binding domain"/>
    <property type="match status" value="1"/>
</dbReference>